<dbReference type="EMBL" id="DXFW01000039">
    <property type="protein sequence ID" value="HIX06615.1"/>
    <property type="molecule type" value="Genomic_DNA"/>
</dbReference>
<evidence type="ECO:0000256" key="1">
    <source>
        <dbReference type="ARBA" id="ARBA00023125"/>
    </source>
</evidence>
<dbReference type="InterPro" id="IPR001387">
    <property type="entry name" value="Cro/C1-type_HTH"/>
</dbReference>
<reference evidence="3" key="1">
    <citation type="journal article" date="2021" name="PeerJ">
        <title>Extensive microbial diversity within the chicken gut microbiome revealed by metagenomics and culture.</title>
        <authorList>
            <person name="Gilroy R."/>
            <person name="Ravi A."/>
            <person name="Getino M."/>
            <person name="Pursley I."/>
            <person name="Horton D.L."/>
            <person name="Alikhan N.F."/>
            <person name="Baker D."/>
            <person name="Gharbi K."/>
            <person name="Hall N."/>
            <person name="Watson M."/>
            <person name="Adriaenssens E.M."/>
            <person name="Foster-Nyarko E."/>
            <person name="Jarju S."/>
            <person name="Secka A."/>
            <person name="Antonio M."/>
            <person name="Oren A."/>
            <person name="Chaudhuri R.R."/>
            <person name="La Ragione R."/>
            <person name="Hildebrand F."/>
            <person name="Pallen M.J."/>
        </authorList>
    </citation>
    <scope>NUCLEOTIDE SEQUENCE</scope>
    <source>
        <strain evidence="3">2239</strain>
    </source>
</reference>
<dbReference type="Proteomes" id="UP000824193">
    <property type="component" value="Unassembled WGS sequence"/>
</dbReference>
<evidence type="ECO:0000313" key="4">
    <source>
        <dbReference type="Proteomes" id="UP000824193"/>
    </source>
</evidence>
<name>A0A9D1V5Q0_9FIRM</name>
<evidence type="ECO:0000313" key="3">
    <source>
        <dbReference type="EMBL" id="HIX06615.1"/>
    </source>
</evidence>
<dbReference type="CDD" id="cd00093">
    <property type="entry name" value="HTH_XRE"/>
    <property type="match status" value="1"/>
</dbReference>
<dbReference type="PANTHER" id="PTHR46558:SF11">
    <property type="entry name" value="HTH-TYPE TRANSCRIPTIONAL REGULATOR XRE"/>
    <property type="match status" value="1"/>
</dbReference>
<dbReference type="AlphaFoldDB" id="A0A9D1V5Q0"/>
<dbReference type="Pfam" id="PF01381">
    <property type="entry name" value="HTH_3"/>
    <property type="match status" value="1"/>
</dbReference>
<keyword evidence="1" id="KW-0238">DNA-binding</keyword>
<dbReference type="SMART" id="SM00530">
    <property type="entry name" value="HTH_XRE"/>
    <property type="match status" value="1"/>
</dbReference>
<comment type="caution">
    <text evidence="3">The sequence shown here is derived from an EMBL/GenBank/DDBJ whole genome shotgun (WGS) entry which is preliminary data.</text>
</comment>
<gene>
    <name evidence="3" type="ORF">H9865_11060</name>
</gene>
<reference evidence="3" key="2">
    <citation type="submission" date="2021-04" db="EMBL/GenBank/DDBJ databases">
        <authorList>
            <person name="Gilroy R."/>
        </authorList>
    </citation>
    <scope>NUCLEOTIDE SEQUENCE</scope>
    <source>
        <strain evidence="3">2239</strain>
    </source>
</reference>
<dbReference type="GO" id="GO:0003677">
    <property type="term" value="F:DNA binding"/>
    <property type="evidence" value="ECO:0007669"/>
    <property type="project" value="UniProtKB-KW"/>
</dbReference>
<dbReference type="Gene3D" id="1.10.260.40">
    <property type="entry name" value="lambda repressor-like DNA-binding domains"/>
    <property type="match status" value="1"/>
</dbReference>
<feature type="domain" description="HTH cro/C1-type" evidence="2">
    <location>
        <begin position="13"/>
        <end position="67"/>
    </location>
</feature>
<organism evidence="3 4">
    <name type="scientific">Candidatus Allofournierella pullicola</name>
    <dbReference type="NCBI Taxonomy" id="2838596"/>
    <lineage>
        <taxon>Bacteria</taxon>
        <taxon>Bacillati</taxon>
        <taxon>Bacillota</taxon>
        <taxon>Clostridia</taxon>
        <taxon>Eubacteriales</taxon>
        <taxon>Oscillospiraceae</taxon>
        <taxon>Allofournierella</taxon>
    </lineage>
</organism>
<dbReference type="PANTHER" id="PTHR46558">
    <property type="entry name" value="TRACRIPTIONAL REGULATORY PROTEIN-RELATED-RELATED"/>
    <property type="match status" value="1"/>
</dbReference>
<accession>A0A9D1V5Q0</accession>
<sequence>MEPPNTLKMGATIASLRKTRGLTQEQLAALVGVSGPAVSKWETDASCPDVALLCPLARALDTTVDALLQFEAALPDEEVVRQINALMESLPQKGPDACEEELRRLVCRWPGCTALQFNAAMVCDSFEMFSPDAGEEQKSRWRAFKRELLERVRASGAAAYWQAATIQLASLALAVDDPDKAQALLDELPDHPGDATAVRALLYRKRGQEEEAEKLLHTQLYTAVSKAMTTLAMLLGGEKELRRQEKMAAAYRSLARTFGLADLSEGFLVELHRQAGEWDAAAEHFALYVDQLLAPLPCPDPDLFSPGLDCEKKPGGTFPAGMRRMLLENIRRDINAPELLEHPVFAAALKKLEESV</sequence>
<protein>
    <submittedName>
        <fullName evidence="3">Helix-turn-helix domain-containing protein</fullName>
    </submittedName>
</protein>
<evidence type="ECO:0000259" key="2">
    <source>
        <dbReference type="PROSITE" id="PS50943"/>
    </source>
</evidence>
<dbReference type="InterPro" id="IPR010982">
    <property type="entry name" value="Lambda_DNA-bd_dom_sf"/>
</dbReference>
<proteinExistence type="predicted"/>
<dbReference type="PROSITE" id="PS50943">
    <property type="entry name" value="HTH_CROC1"/>
    <property type="match status" value="1"/>
</dbReference>
<dbReference type="SUPFAM" id="SSF47413">
    <property type="entry name" value="lambda repressor-like DNA-binding domains"/>
    <property type="match status" value="1"/>
</dbReference>